<dbReference type="GeneID" id="68097026"/>
<keyword evidence="1" id="KW-0853">WD repeat</keyword>
<sequence>MTPPPLAPSFPLPKHAFDKVRALTCISTTSHLLKTTSTITQQQSLPTSPVSQPPSILFIGGKELCSLRVSLPWSLNHPSEDFKSVKMSTTTNETNNMLGSIYALHYNSNNNIINIGRHDGSIQQLDIRSHSIIHTVKAHDSTVKCFSDRTCDDDNYTLLSGAYDGYVKMWDCRKFTQPISTSSKHSGYVNAIHCYENDKIITSSIDGICIFEMKHSKLAILNKFKQKSEVLTSYMSNTSSVYPNYLYFACKDGSVRVFDMNCFQVVYTMSESNNISVNCMDCNGVSLFACNNQGLVYEYSVEGMYEIAKHGTSTNTTKTSSMDSSIRSVCCFQKSHLFVGTQGGQVKCIQVASF</sequence>
<evidence type="ECO:0000256" key="4">
    <source>
        <dbReference type="ARBA" id="ARBA00038321"/>
    </source>
</evidence>
<organism evidence="5 6">
    <name type="scientific">Naegleria lovaniensis</name>
    <name type="common">Amoeba</name>
    <dbReference type="NCBI Taxonomy" id="51637"/>
    <lineage>
        <taxon>Eukaryota</taxon>
        <taxon>Discoba</taxon>
        <taxon>Heterolobosea</taxon>
        <taxon>Tetramitia</taxon>
        <taxon>Eutetramitia</taxon>
        <taxon>Vahlkampfiidae</taxon>
        <taxon>Naegleria</taxon>
    </lineage>
</organism>
<dbReference type="Gene3D" id="2.130.10.10">
    <property type="entry name" value="YVTN repeat-like/Quinoprotein amine dehydrogenase"/>
    <property type="match status" value="1"/>
</dbReference>
<evidence type="ECO:0008006" key="7">
    <source>
        <dbReference type="Google" id="ProtNLM"/>
    </source>
</evidence>
<dbReference type="AlphaFoldDB" id="A0AA88GLM7"/>
<keyword evidence="2" id="KW-0677">Repeat</keyword>
<evidence type="ECO:0000313" key="6">
    <source>
        <dbReference type="Proteomes" id="UP000816034"/>
    </source>
</evidence>
<evidence type="ECO:0000256" key="3">
    <source>
        <dbReference type="ARBA" id="ARBA00022942"/>
    </source>
</evidence>
<dbReference type="InterPro" id="IPR051179">
    <property type="entry name" value="WD_repeat_multifunction"/>
</dbReference>
<dbReference type="Pfam" id="PF00400">
    <property type="entry name" value="WD40"/>
    <property type="match status" value="1"/>
</dbReference>
<dbReference type="SMART" id="SM00320">
    <property type="entry name" value="WD40"/>
    <property type="match status" value="4"/>
</dbReference>
<dbReference type="Proteomes" id="UP000816034">
    <property type="component" value="Unassembled WGS sequence"/>
</dbReference>
<comment type="caution">
    <text evidence="5">The sequence shown here is derived from an EMBL/GenBank/DDBJ whole genome shotgun (WGS) entry which is preliminary data.</text>
</comment>
<accession>A0AA88GLM7</accession>
<keyword evidence="3" id="KW-0647">Proteasome</keyword>
<dbReference type="SUPFAM" id="SSF50978">
    <property type="entry name" value="WD40 repeat-like"/>
    <property type="match status" value="1"/>
</dbReference>
<dbReference type="PANTHER" id="PTHR19857:SF19">
    <property type="entry name" value="26S PROTEASOME REGULATORY SUBUNIT RPN14"/>
    <property type="match status" value="1"/>
</dbReference>
<name>A0AA88GLM7_NAELO</name>
<gene>
    <name evidence="5" type="ORF">C9374_004571</name>
</gene>
<evidence type="ECO:0000256" key="1">
    <source>
        <dbReference type="ARBA" id="ARBA00022574"/>
    </source>
</evidence>
<dbReference type="InterPro" id="IPR001680">
    <property type="entry name" value="WD40_rpt"/>
</dbReference>
<proteinExistence type="inferred from homology"/>
<protein>
    <recommendedName>
        <fullName evidence="7">Guanine nucleotide-binding protein subunit beta-like protein</fullName>
    </recommendedName>
</protein>
<comment type="similarity">
    <text evidence="4">Belongs to the WD repeat PAAF1/RPN14 family.</text>
</comment>
<dbReference type="PANTHER" id="PTHR19857">
    <property type="entry name" value="MITOCHONDRIAL DIVISION PROTEIN 1-RELATED"/>
    <property type="match status" value="1"/>
</dbReference>
<keyword evidence="6" id="KW-1185">Reference proteome</keyword>
<dbReference type="InterPro" id="IPR036322">
    <property type="entry name" value="WD40_repeat_dom_sf"/>
</dbReference>
<dbReference type="InterPro" id="IPR015943">
    <property type="entry name" value="WD40/YVTN_repeat-like_dom_sf"/>
</dbReference>
<reference evidence="5 6" key="1">
    <citation type="journal article" date="2018" name="BMC Genomics">
        <title>The genome of Naegleria lovaniensis, the basis for a comparative approach to unravel pathogenicity factors of the human pathogenic amoeba N. fowleri.</title>
        <authorList>
            <person name="Liechti N."/>
            <person name="Schurch N."/>
            <person name="Bruggmann R."/>
            <person name="Wittwer M."/>
        </authorList>
    </citation>
    <scope>NUCLEOTIDE SEQUENCE [LARGE SCALE GENOMIC DNA]</scope>
    <source>
        <strain evidence="5 6">ATCC 30569</strain>
    </source>
</reference>
<evidence type="ECO:0000313" key="5">
    <source>
        <dbReference type="EMBL" id="KAG2383234.1"/>
    </source>
</evidence>
<dbReference type="GO" id="GO:0000502">
    <property type="term" value="C:proteasome complex"/>
    <property type="evidence" value="ECO:0007669"/>
    <property type="project" value="UniProtKB-KW"/>
</dbReference>
<evidence type="ECO:0000256" key="2">
    <source>
        <dbReference type="ARBA" id="ARBA00022737"/>
    </source>
</evidence>
<dbReference type="RefSeq" id="XP_044548913.1">
    <property type="nucleotide sequence ID" value="XM_044694225.1"/>
</dbReference>
<dbReference type="EMBL" id="PYSW02000021">
    <property type="protein sequence ID" value="KAG2383234.1"/>
    <property type="molecule type" value="Genomic_DNA"/>
</dbReference>